<comment type="caution">
    <text evidence="3">The sequence shown here is derived from an EMBL/GenBank/DDBJ whole genome shotgun (WGS) entry which is preliminary data.</text>
</comment>
<keyword evidence="2" id="KW-0472">Membrane</keyword>
<dbReference type="EMBL" id="JQCP01000004">
    <property type="protein sequence ID" value="KRO01556.1"/>
    <property type="molecule type" value="Genomic_DNA"/>
</dbReference>
<proteinExistence type="predicted"/>
<feature type="region of interest" description="Disordered" evidence="1">
    <location>
        <begin position="1"/>
        <end position="22"/>
    </location>
</feature>
<name>A0ABR5PYL1_9ACTN</name>
<organism evidence="3 4">
    <name type="scientific">Lancefieldella rimae</name>
    <dbReference type="NCBI Taxonomy" id="1383"/>
    <lineage>
        <taxon>Bacteria</taxon>
        <taxon>Bacillati</taxon>
        <taxon>Actinomycetota</taxon>
        <taxon>Coriobacteriia</taxon>
        <taxon>Coriobacteriales</taxon>
        <taxon>Atopobiaceae</taxon>
        <taxon>Lancefieldella</taxon>
    </lineage>
</organism>
<accession>A0ABR5PYL1</accession>
<evidence type="ECO:0000313" key="4">
    <source>
        <dbReference type="Proteomes" id="UP000051927"/>
    </source>
</evidence>
<evidence type="ECO:0000313" key="3">
    <source>
        <dbReference type="EMBL" id="KRO01556.1"/>
    </source>
</evidence>
<sequence length="81" mass="8728">MTTTKNALAVGKHHKSVSYEPPADDKPILQHIKEGCALLLAVLALTGVLPAFFLFIYDAFGVYAFAALCGLVLAGAYCWRD</sequence>
<feature type="transmembrane region" description="Helical" evidence="2">
    <location>
        <begin position="62"/>
        <end position="79"/>
    </location>
</feature>
<reference evidence="3 4" key="1">
    <citation type="journal article" date="2015" name="Genome Announc.">
        <title>Expanding the biotechnology potential of lactobacilli through comparative genomics of 213 strains and associated genera.</title>
        <authorList>
            <person name="Sun Z."/>
            <person name="Harris H.M."/>
            <person name="McCann A."/>
            <person name="Guo C."/>
            <person name="Argimon S."/>
            <person name="Zhang W."/>
            <person name="Yang X."/>
            <person name="Jeffery I.B."/>
            <person name="Cooney J.C."/>
            <person name="Kagawa T.F."/>
            <person name="Liu W."/>
            <person name="Song Y."/>
            <person name="Salvetti E."/>
            <person name="Wrobel A."/>
            <person name="Rasinkangas P."/>
            <person name="Parkhill J."/>
            <person name="Rea M.C."/>
            <person name="O'Sullivan O."/>
            <person name="Ritari J."/>
            <person name="Douillard F.P."/>
            <person name="Paul Ross R."/>
            <person name="Yang R."/>
            <person name="Briner A.E."/>
            <person name="Felis G.E."/>
            <person name="de Vos W.M."/>
            <person name="Barrangou R."/>
            <person name="Klaenhammer T.R."/>
            <person name="Caufield P.W."/>
            <person name="Cui Y."/>
            <person name="Zhang H."/>
            <person name="O'Toole P.W."/>
        </authorList>
    </citation>
    <scope>NUCLEOTIDE SEQUENCE [LARGE SCALE GENOMIC DNA]</scope>
    <source>
        <strain evidence="3 4">DSM 7090</strain>
    </source>
</reference>
<evidence type="ECO:0000256" key="2">
    <source>
        <dbReference type="SAM" id="Phobius"/>
    </source>
</evidence>
<keyword evidence="2" id="KW-0812">Transmembrane</keyword>
<dbReference type="Proteomes" id="UP000051927">
    <property type="component" value="Unassembled WGS sequence"/>
</dbReference>
<gene>
    <name evidence="3" type="ORF">IV60_GL001428</name>
</gene>
<keyword evidence="4" id="KW-1185">Reference proteome</keyword>
<evidence type="ECO:0000256" key="1">
    <source>
        <dbReference type="SAM" id="MobiDB-lite"/>
    </source>
</evidence>
<feature type="transmembrane region" description="Helical" evidence="2">
    <location>
        <begin position="36"/>
        <end position="56"/>
    </location>
</feature>
<keyword evidence="2" id="KW-1133">Transmembrane helix</keyword>
<protein>
    <submittedName>
        <fullName evidence="3">Uncharacterized protein</fullName>
    </submittedName>
</protein>